<evidence type="ECO:0000256" key="1">
    <source>
        <dbReference type="SAM" id="MobiDB-lite"/>
    </source>
</evidence>
<dbReference type="AlphaFoldDB" id="A0AAD8WFC2"/>
<evidence type="ECO:0000313" key="4">
    <source>
        <dbReference type="Proteomes" id="UP001231189"/>
    </source>
</evidence>
<dbReference type="Pfam" id="PF13963">
    <property type="entry name" value="Transpos_assoc"/>
    <property type="match status" value="1"/>
</dbReference>
<reference evidence="3" key="1">
    <citation type="submission" date="2023-07" db="EMBL/GenBank/DDBJ databases">
        <title>A chromosome-level genome assembly of Lolium multiflorum.</title>
        <authorList>
            <person name="Chen Y."/>
            <person name="Copetti D."/>
            <person name="Kolliker R."/>
            <person name="Studer B."/>
        </authorList>
    </citation>
    <scope>NUCLEOTIDE SEQUENCE</scope>
    <source>
        <strain evidence="3">02402/16</strain>
        <tissue evidence="3">Leaf</tissue>
    </source>
</reference>
<feature type="region of interest" description="Disordered" evidence="1">
    <location>
        <begin position="64"/>
        <end position="100"/>
    </location>
</feature>
<dbReference type="PROSITE" id="PS00287">
    <property type="entry name" value="CYSTATIN"/>
    <property type="match status" value="1"/>
</dbReference>
<proteinExistence type="predicted"/>
<name>A0AAD8WFC2_LOLMU</name>
<feature type="domain" description="Transposase-associated" evidence="2">
    <location>
        <begin position="169"/>
        <end position="240"/>
    </location>
</feature>
<dbReference type="Proteomes" id="UP001231189">
    <property type="component" value="Unassembled WGS sequence"/>
</dbReference>
<feature type="region of interest" description="Disordered" evidence="1">
    <location>
        <begin position="266"/>
        <end position="299"/>
    </location>
</feature>
<sequence>MASYSVPPDFRMPEDGAARGGVPILLLPVGHMLDVVLVTLIDEQRSGTAPTTRRTGRFFVFGMSRNSLDRRSSPPQRTTPPPPAAGGEAVSTPTGGFKQIPDINTQEIQEIGKSGLWLSTQGKRAMGSSSSGLSGMQQLVSGMNYKLRINAVNGDGKEGMYRAEMSHPWMYGNRCAPAFREGVNSFLLVAEANKSKQGFMCCPCLKCKNEKDYSCSRDIKSHLLRFGFMSSYNVWTKHGEEGVMMEDGDEEEDNDDQYRSMFSECDDTAMDDNEEEGGEEHASDDPVDDDLRRAISDARRDCGTDKERLQFDKMLEDHQQIVVPRL</sequence>
<feature type="compositionally biased region" description="Basic and acidic residues" evidence="1">
    <location>
        <begin position="279"/>
        <end position="299"/>
    </location>
</feature>
<dbReference type="InterPro" id="IPR018073">
    <property type="entry name" value="Prot_inh_cystat_CS"/>
</dbReference>
<feature type="compositionally biased region" description="Acidic residues" evidence="1">
    <location>
        <begin position="266"/>
        <end position="278"/>
    </location>
</feature>
<dbReference type="InterPro" id="IPR029480">
    <property type="entry name" value="Transpos_assoc"/>
</dbReference>
<organism evidence="3 4">
    <name type="scientific">Lolium multiflorum</name>
    <name type="common">Italian ryegrass</name>
    <name type="synonym">Lolium perenne subsp. multiflorum</name>
    <dbReference type="NCBI Taxonomy" id="4521"/>
    <lineage>
        <taxon>Eukaryota</taxon>
        <taxon>Viridiplantae</taxon>
        <taxon>Streptophyta</taxon>
        <taxon>Embryophyta</taxon>
        <taxon>Tracheophyta</taxon>
        <taxon>Spermatophyta</taxon>
        <taxon>Magnoliopsida</taxon>
        <taxon>Liliopsida</taxon>
        <taxon>Poales</taxon>
        <taxon>Poaceae</taxon>
        <taxon>BOP clade</taxon>
        <taxon>Pooideae</taxon>
        <taxon>Poodae</taxon>
        <taxon>Poeae</taxon>
        <taxon>Poeae Chloroplast Group 2 (Poeae type)</taxon>
        <taxon>Loliodinae</taxon>
        <taxon>Loliinae</taxon>
        <taxon>Lolium</taxon>
    </lineage>
</organism>
<keyword evidence="4" id="KW-1185">Reference proteome</keyword>
<gene>
    <name evidence="3" type="ORF">QYE76_069874</name>
</gene>
<evidence type="ECO:0000313" key="3">
    <source>
        <dbReference type="EMBL" id="KAK1652069.1"/>
    </source>
</evidence>
<protein>
    <recommendedName>
        <fullName evidence="2">Transposase-associated domain-containing protein</fullName>
    </recommendedName>
</protein>
<evidence type="ECO:0000259" key="2">
    <source>
        <dbReference type="Pfam" id="PF13963"/>
    </source>
</evidence>
<dbReference type="EMBL" id="JAUUTY010000004">
    <property type="protein sequence ID" value="KAK1652069.1"/>
    <property type="molecule type" value="Genomic_DNA"/>
</dbReference>
<comment type="caution">
    <text evidence="3">The sequence shown here is derived from an EMBL/GenBank/DDBJ whole genome shotgun (WGS) entry which is preliminary data.</text>
</comment>
<accession>A0AAD8WFC2</accession>
<dbReference type="Gene3D" id="3.10.450.10">
    <property type="match status" value="1"/>
</dbReference>